<gene>
    <name evidence="1" type="ORF">PHLGIDRAFT_296112</name>
</gene>
<reference evidence="1 2" key="1">
    <citation type="journal article" date="2014" name="PLoS Genet.">
        <title>Analysis of the Phlebiopsis gigantea genome, transcriptome and secretome provides insight into its pioneer colonization strategies of wood.</title>
        <authorList>
            <person name="Hori C."/>
            <person name="Ishida T."/>
            <person name="Igarashi K."/>
            <person name="Samejima M."/>
            <person name="Suzuki H."/>
            <person name="Master E."/>
            <person name="Ferreira P."/>
            <person name="Ruiz-Duenas F.J."/>
            <person name="Held B."/>
            <person name="Canessa P."/>
            <person name="Larrondo L.F."/>
            <person name="Schmoll M."/>
            <person name="Druzhinina I.S."/>
            <person name="Kubicek C.P."/>
            <person name="Gaskell J.A."/>
            <person name="Kersten P."/>
            <person name="St John F."/>
            <person name="Glasner J."/>
            <person name="Sabat G."/>
            <person name="Splinter BonDurant S."/>
            <person name="Syed K."/>
            <person name="Yadav J."/>
            <person name="Mgbeahuruike A.C."/>
            <person name="Kovalchuk A."/>
            <person name="Asiegbu F.O."/>
            <person name="Lackner G."/>
            <person name="Hoffmeister D."/>
            <person name="Rencoret J."/>
            <person name="Gutierrez A."/>
            <person name="Sun H."/>
            <person name="Lindquist E."/>
            <person name="Barry K."/>
            <person name="Riley R."/>
            <person name="Grigoriev I.V."/>
            <person name="Henrissat B."/>
            <person name="Kues U."/>
            <person name="Berka R.M."/>
            <person name="Martinez A.T."/>
            <person name="Covert S.F."/>
            <person name="Blanchette R.A."/>
            <person name="Cullen D."/>
        </authorList>
    </citation>
    <scope>NUCLEOTIDE SEQUENCE [LARGE SCALE GENOMIC DNA]</scope>
    <source>
        <strain evidence="1 2">11061_1 CR5-6</strain>
    </source>
</reference>
<keyword evidence="2" id="KW-1185">Reference proteome</keyword>
<accession>A0A0C3SBA1</accession>
<dbReference type="EMBL" id="KN840461">
    <property type="protein sequence ID" value="KIP09867.1"/>
    <property type="molecule type" value="Genomic_DNA"/>
</dbReference>
<sequence>SLAVHGRLPTSAQSLTLCSNICSAAVRFPTPTVLSRILYPCFFTLVLPRHQYTSLASLWPIMDATCIPFLLGLHLHLQPLSPLHFMPTFHTIISVFLSSLHQHPPTHIFSPSPPHPPPPSHTPALPLSLYCPPTSLDRWRILIS</sequence>
<dbReference type="AlphaFoldDB" id="A0A0C3SBA1"/>
<dbReference type="Proteomes" id="UP000053257">
    <property type="component" value="Unassembled WGS sequence"/>
</dbReference>
<organism evidence="1 2">
    <name type="scientific">Phlebiopsis gigantea (strain 11061_1 CR5-6)</name>
    <name type="common">White-rot fungus</name>
    <name type="synonym">Peniophora gigantea</name>
    <dbReference type="NCBI Taxonomy" id="745531"/>
    <lineage>
        <taxon>Eukaryota</taxon>
        <taxon>Fungi</taxon>
        <taxon>Dikarya</taxon>
        <taxon>Basidiomycota</taxon>
        <taxon>Agaricomycotina</taxon>
        <taxon>Agaricomycetes</taxon>
        <taxon>Polyporales</taxon>
        <taxon>Phanerochaetaceae</taxon>
        <taxon>Phlebiopsis</taxon>
    </lineage>
</organism>
<name>A0A0C3SBA1_PHLG1</name>
<dbReference type="HOGENOM" id="CLU_1801095_0_0_1"/>
<protein>
    <submittedName>
        <fullName evidence="1">Uncharacterized protein</fullName>
    </submittedName>
</protein>
<feature type="non-terminal residue" evidence="1">
    <location>
        <position position="1"/>
    </location>
</feature>
<proteinExistence type="predicted"/>
<evidence type="ECO:0000313" key="2">
    <source>
        <dbReference type="Proteomes" id="UP000053257"/>
    </source>
</evidence>
<evidence type="ECO:0000313" key="1">
    <source>
        <dbReference type="EMBL" id="KIP09867.1"/>
    </source>
</evidence>